<feature type="transmembrane region" description="Helical" evidence="1">
    <location>
        <begin position="145"/>
        <end position="165"/>
    </location>
</feature>
<feature type="transmembrane region" description="Helical" evidence="1">
    <location>
        <begin position="172"/>
        <end position="192"/>
    </location>
</feature>
<name>A0ABY4BZA4_9MICO</name>
<feature type="transmembrane region" description="Helical" evidence="1">
    <location>
        <begin position="432"/>
        <end position="448"/>
    </location>
</feature>
<keyword evidence="1" id="KW-0472">Membrane</keyword>
<gene>
    <name evidence="2" type="ORF">MTO99_01550</name>
</gene>
<feature type="transmembrane region" description="Helical" evidence="1">
    <location>
        <begin position="399"/>
        <end position="420"/>
    </location>
</feature>
<evidence type="ECO:0000313" key="3">
    <source>
        <dbReference type="Proteomes" id="UP000832097"/>
    </source>
</evidence>
<dbReference type="EMBL" id="CP094528">
    <property type="protein sequence ID" value="UOE44505.1"/>
    <property type="molecule type" value="Genomic_DNA"/>
</dbReference>
<evidence type="ECO:0008006" key="4">
    <source>
        <dbReference type="Google" id="ProtNLM"/>
    </source>
</evidence>
<dbReference type="RefSeq" id="WP_243556371.1">
    <property type="nucleotide sequence ID" value="NZ_CP094528.1"/>
</dbReference>
<feature type="transmembrane region" description="Helical" evidence="1">
    <location>
        <begin position="23"/>
        <end position="42"/>
    </location>
</feature>
<feature type="transmembrane region" description="Helical" evidence="1">
    <location>
        <begin position="223"/>
        <end position="256"/>
    </location>
</feature>
<reference evidence="2 3" key="1">
    <citation type="submission" date="2022-03" db="EMBL/GenBank/DDBJ databases">
        <title>Mucilaginibacter sp. isolated from the gut of Protaetia brevitarsis seulensis larvae.</title>
        <authorList>
            <person name="Won M."/>
            <person name="Kim S.-J."/>
            <person name="Kwon S.-W."/>
        </authorList>
    </citation>
    <scope>NUCLEOTIDE SEQUENCE [LARGE SCALE GENOMIC DNA]</scope>
    <source>
        <strain evidence="2 3">CFWR-12</strain>
    </source>
</reference>
<organism evidence="2 3">
    <name type="scientific">Agromyces larvae</name>
    <dbReference type="NCBI Taxonomy" id="2929802"/>
    <lineage>
        <taxon>Bacteria</taxon>
        <taxon>Bacillati</taxon>
        <taxon>Actinomycetota</taxon>
        <taxon>Actinomycetes</taxon>
        <taxon>Micrococcales</taxon>
        <taxon>Microbacteriaceae</taxon>
        <taxon>Agromyces</taxon>
    </lineage>
</organism>
<sequence>MSNVLAEQPSTVQHRVRSWLGRFWVPLALVLVAVGYSSAVTIQHSDAMSPIDEWVYLDYLDKLPTQGVLTPGEEIGPEGLDRMACDGVFPYGPMGAACGSSYADVSTFPFGGITSADPYTPFYFGVTRVVGDAIHFVSGVDQLTAWRLTGSLWLAASVLLLWLLLRQWRVSSTAALGLGLAFIASPFAWWTYTYVSTDAPSFLAGAALLFVTTRFVRGTGSLWWIPAIAVLATIFKVTNLLAVGLSALYLVIHGLITVWNRRKQRVSGAEGLAEFGGSPAEGPAPARRLRREWLVLIVAAATSVAAILTQFVWLRIHASLRPEGAAGSSGGNPLGVQELLGQMANFLPGTITSNVNIAGSTGYALPIPGFAVTPLSWLTIAGVIGAFWALRGVTPRSPLVIAIAISSVVFAPALALALYVTTGSYFTLPPRYGASILAGFLLAAGLVIRNRWASWILVGYGVALLGAMSVLTALLHD</sequence>
<evidence type="ECO:0000313" key="2">
    <source>
        <dbReference type="EMBL" id="UOE44505.1"/>
    </source>
</evidence>
<proteinExistence type="predicted"/>
<dbReference type="Proteomes" id="UP000832097">
    <property type="component" value="Chromosome"/>
</dbReference>
<feature type="transmembrane region" description="Helical" evidence="1">
    <location>
        <begin position="455"/>
        <end position="475"/>
    </location>
</feature>
<protein>
    <recommendedName>
        <fullName evidence="4">Glycosyltransferase RgtA/B/C/D-like domain-containing protein</fullName>
    </recommendedName>
</protein>
<feature type="transmembrane region" description="Helical" evidence="1">
    <location>
        <begin position="370"/>
        <end position="390"/>
    </location>
</feature>
<accession>A0ABY4BZA4</accession>
<keyword evidence="1" id="KW-1133">Transmembrane helix</keyword>
<feature type="transmembrane region" description="Helical" evidence="1">
    <location>
        <begin position="293"/>
        <end position="313"/>
    </location>
</feature>
<keyword evidence="3" id="KW-1185">Reference proteome</keyword>
<keyword evidence="1" id="KW-0812">Transmembrane</keyword>
<evidence type="ECO:0000256" key="1">
    <source>
        <dbReference type="SAM" id="Phobius"/>
    </source>
</evidence>